<name>A0A3M7PZU0_BRAPC</name>
<evidence type="ECO:0000313" key="2">
    <source>
        <dbReference type="Proteomes" id="UP000276133"/>
    </source>
</evidence>
<accession>A0A3M7PZU0</accession>
<comment type="caution">
    <text evidence="1">The sequence shown here is derived from an EMBL/GenBank/DDBJ whole genome shotgun (WGS) entry which is preliminary data.</text>
</comment>
<proteinExistence type="predicted"/>
<evidence type="ECO:0000313" key="1">
    <source>
        <dbReference type="EMBL" id="RNA04726.1"/>
    </source>
</evidence>
<dbReference type="AlphaFoldDB" id="A0A3M7PZU0"/>
<reference evidence="1 2" key="1">
    <citation type="journal article" date="2018" name="Sci. Rep.">
        <title>Genomic signatures of local adaptation to the degree of environmental predictability in rotifers.</title>
        <authorList>
            <person name="Franch-Gras L."/>
            <person name="Hahn C."/>
            <person name="Garcia-Roger E.M."/>
            <person name="Carmona M.J."/>
            <person name="Serra M."/>
            <person name="Gomez A."/>
        </authorList>
    </citation>
    <scope>NUCLEOTIDE SEQUENCE [LARGE SCALE GENOMIC DNA]</scope>
    <source>
        <strain evidence="1">HYR1</strain>
    </source>
</reference>
<gene>
    <name evidence="1" type="ORF">BpHYR1_020098</name>
</gene>
<dbReference type="EMBL" id="REGN01007992">
    <property type="protein sequence ID" value="RNA04726.1"/>
    <property type="molecule type" value="Genomic_DNA"/>
</dbReference>
<sequence length="109" mass="13060">MCSKELPRSGRPRKLTIRDESCIFRKVRINPKKSYRQLASDLSSKFPNVSVNKDTKPLLTALDRLKRLKRCKERNRLLKTGQKVFIKRFSKKKYQTQVLFTRVIEWRSF</sequence>
<protein>
    <submittedName>
        <fullName evidence="1">Uncharacterized protein</fullName>
    </submittedName>
</protein>
<keyword evidence="2" id="KW-1185">Reference proteome</keyword>
<organism evidence="1 2">
    <name type="scientific">Brachionus plicatilis</name>
    <name type="common">Marine rotifer</name>
    <name type="synonym">Brachionus muelleri</name>
    <dbReference type="NCBI Taxonomy" id="10195"/>
    <lineage>
        <taxon>Eukaryota</taxon>
        <taxon>Metazoa</taxon>
        <taxon>Spiralia</taxon>
        <taxon>Gnathifera</taxon>
        <taxon>Rotifera</taxon>
        <taxon>Eurotatoria</taxon>
        <taxon>Monogononta</taxon>
        <taxon>Pseudotrocha</taxon>
        <taxon>Ploima</taxon>
        <taxon>Brachionidae</taxon>
        <taxon>Brachionus</taxon>
    </lineage>
</organism>
<dbReference type="OrthoDB" id="4843387at2759"/>
<feature type="non-terminal residue" evidence="1">
    <location>
        <position position="109"/>
    </location>
</feature>
<dbReference type="Proteomes" id="UP000276133">
    <property type="component" value="Unassembled WGS sequence"/>
</dbReference>